<name>J9GFU1_9ZZZZ</name>
<organism evidence="1">
    <name type="scientific">gut metagenome</name>
    <dbReference type="NCBI Taxonomy" id="749906"/>
    <lineage>
        <taxon>unclassified sequences</taxon>
        <taxon>metagenomes</taxon>
        <taxon>organismal metagenomes</taxon>
    </lineage>
</organism>
<protein>
    <submittedName>
        <fullName evidence="1">Uncharacterized protein</fullName>
    </submittedName>
</protein>
<evidence type="ECO:0000313" key="1">
    <source>
        <dbReference type="EMBL" id="EJW98204.1"/>
    </source>
</evidence>
<accession>J9GFU1</accession>
<comment type="caution">
    <text evidence="1">The sequence shown here is derived from an EMBL/GenBank/DDBJ whole genome shotgun (WGS) entry which is preliminary data.</text>
</comment>
<proteinExistence type="predicted"/>
<sequence>MAIYRVKIGNYPITLRYQFSMPFAGIMFSPHYGQSYYEIFDLGNSSGVVRFNSFHNKIAFRNFITADLPIGNFTIRAGFLNSAYRTDVNDIKSHIISNSFMIGIVKEIISFGGKQLNKRDRFKSSYY</sequence>
<dbReference type="AlphaFoldDB" id="J9GFU1"/>
<dbReference type="EMBL" id="AMCI01004381">
    <property type="protein sequence ID" value="EJW98204.1"/>
    <property type="molecule type" value="Genomic_DNA"/>
</dbReference>
<reference evidence="1" key="1">
    <citation type="journal article" date="2012" name="PLoS ONE">
        <title>Gene sets for utilization of primary and secondary nutrition supplies in the distal gut of endangered iberian lynx.</title>
        <authorList>
            <person name="Alcaide M."/>
            <person name="Messina E."/>
            <person name="Richter M."/>
            <person name="Bargiela R."/>
            <person name="Peplies J."/>
            <person name="Huws S.A."/>
            <person name="Newbold C.J."/>
            <person name="Golyshin P.N."/>
            <person name="Simon M.A."/>
            <person name="Lopez G."/>
            <person name="Yakimov M.M."/>
            <person name="Ferrer M."/>
        </authorList>
    </citation>
    <scope>NUCLEOTIDE SEQUENCE</scope>
</reference>
<gene>
    <name evidence="1" type="ORF">EVA_13689</name>
</gene>